<comment type="caution">
    <text evidence="7">The sequence shown here is derived from an EMBL/GenBank/DDBJ whole genome shotgun (WGS) entry which is preliminary data.</text>
</comment>
<evidence type="ECO:0000256" key="1">
    <source>
        <dbReference type="ARBA" id="ARBA00022908"/>
    </source>
</evidence>
<evidence type="ECO:0000256" key="3">
    <source>
        <dbReference type="ARBA" id="ARBA00023172"/>
    </source>
</evidence>
<organism evidence="7 8">
    <name type="scientific">Aquipseudomonas alcaligenes</name>
    <name type="common">Pseudomonas alcaligenes</name>
    <dbReference type="NCBI Taxonomy" id="43263"/>
    <lineage>
        <taxon>Bacteria</taxon>
        <taxon>Pseudomonadati</taxon>
        <taxon>Pseudomonadota</taxon>
        <taxon>Gammaproteobacteria</taxon>
        <taxon>Pseudomonadales</taxon>
        <taxon>Pseudomonadaceae</taxon>
        <taxon>Aquipseudomonas</taxon>
    </lineage>
</organism>
<dbReference type="GO" id="GO:0000150">
    <property type="term" value="F:DNA strand exchange activity"/>
    <property type="evidence" value="ECO:0007669"/>
    <property type="project" value="InterPro"/>
</dbReference>
<proteinExistence type="predicted"/>
<evidence type="ECO:0000259" key="6">
    <source>
        <dbReference type="PROSITE" id="PS51736"/>
    </source>
</evidence>
<dbReference type="SUPFAM" id="SSF53041">
    <property type="entry name" value="Resolvase-like"/>
    <property type="match status" value="1"/>
</dbReference>
<dbReference type="InterPro" id="IPR050639">
    <property type="entry name" value="SSR_resolvase"/>
</dbReference>
<dbReference type="GO" id="GO:0015074">
    <property type="term" value="P:DNA integration"/>
    <property type="evidence" value="ECO:0007669"/>
    <property type="project" value="UniProtKB-KW"/>
</dbReference>
<feature type="domain" description="Resolvase/invertase-type recombinase catalytic" evidence="6">
    <location>
        <begin position="2"/>
        <end position="88"/>
    </location>
</feature>
<keyword evidence="1" id="KW-0229">DNA integration</keyword>
<evidence type="ECO:0000256" key="4">
    <source>
        <dbReference type="PIRSR" id="PIRSR606118-50"/>
    </source>
</evidence>
<dbReference type="Proteomes" id="UP001158730">
    <property type="component" value="Unassembled WGS sequence"/>
</dbReference>
<keyword evidence="3" id="KW-0233">DNA recombination</keyword>
<dbReference type="Pfam" id="PF00239">
    <property type="entry name" value="Resolvase"/>
    <property type="match status" value="1"/>
</dbReference>
<evidence type="ECO:0000313" key="8">
    <source>
        <dbReference type="Proteomes" id="UP001158730"/>
    </source>
</evidence>
<protein>
    <submittedName>
        <fullName evidence="7">Recombinase family protein</fullName>
    </submittedName>
</protein>
<dbReference type="PANTHER" id="PTHR30461:SF2">
    <property type="entry name" value="SERINE RECOMBINASE PINE-RELATED"/>
    <property type="match status" value="1"/>
</dbReference>
<reference evidence="7" key="1">
    <citation type="submission" date="2022-09" db="EMBL/GenBank/DDBJ databases">
        <title>Intensive care unit water sources are persistently colonized with multi-drug resistant bacteria and are the site of extensive horizontal gene transfer of antibiotic resistance genes.</title>
        <authorList>
            <person name="Diorio-Toth L."/>
        </authorList>
    </citation>
    <scope>NUCLEOTIDE SEQUENCE</scope>
    <source>
        <strain evidence="7">GD03990</strain>
    </source>
</reference>
<dbReference type="InterPro" id="IPR006118">
    <property type="entry name" value="Recombinase_CS"/>
</dbReference>
<feature type="active site" description="O-(5'-phospho-DNA)-serine intermediate" evidence="4 5">
    <location>
        <position position="10"/>
    </location>
</feature>
<dbReference type="EMBL" id="JAOBYN010000018">
    <property type="protein sequence ID" value="MDH1056747.1"/>
    <property type="molecule type" value="Genomic_DNA"/>
</dbReference>
<dbReference type="Gene3D" id="3.40.50.1390">
    <property type="entry name" value="Resolvase, N-terminal catalytic domain"/>
    <property type="match status" value="1"/>
</dbReference>
<dbReference type="AlphaFoldDB" id="A0AA42SXX4"/>
<evidence type="ECO:0000256" key="5">
    <source>
        <dbReference type="PROSITE-ProRule" id="PRU10137"/>
    </source>
</evidence>
<sequence>MNVVSYLRVSTAKQGESGLGIEAQRSYISQAAQAKGWNIVAEYIDTASGSIAPTERAECVKALNACKELGAVLVVAKLDRLSRDVEHIAGLMKRVPFKVATMPDAEAFQLHIYASLAEQERKFIGQRTKDGLKALASRAEGGDTIAQAKIANRDAGRTAAHKARTYQIAQEANKQAAQQRAEDYASHIKAAMFDQGASQQEVTLKGLAEWMNARAIPSPKGVVGSWQATQVSRLLSKLNIKFPSAVASADKPLSSSVPSAHP</sequence>
<dbReference type="RefSeq" id="WP_280055011.1">
    <property type="nucleotide sequence ID" value="NZ_JAOBYN010000018.1"/>
</dbReference>
<name>A0AA42SXX4_AQUAC</name>
<dbReference type="PROSITE" id="PS00397">
    <property type="entry name" value="RECOMBINASES_1"/>
    <property type="match status" value="1"/>
</dbReference>
<evidence type="ECO:0000256" key="2">
    <source>
        <dbReference type="ARBA" id="ARBA00023125"/>
    </source>
</evidence>
<accession>A0AA42SXX4</accession>
<dbReference type="CDD" id="cd00338">
    <property type="entry name" value="Ser_Recombinase"/>
    <property type="match status" value="1"/>
</dbReference>
<dbReference type="PROSITE" id="PS51736">
    <property type="entry name" value="RECOMBINASES_3"/>
    <property type="match status" value="1"/>
</dbReference>
<dbReference type="GO" id="GO:0003677">
    <property type="term" value="F:DNA binding"/>
    <property type="evidence" value="ECO:0007669"/>
    <property type="project" value="UniProtKB-KW"/>
</dbReference>
<dbReference type="SMART" id="SM00857">
    <property type="entry name" value="Resolvase"/>
    <property type="match status" value="1"/>
</dbReference>
<dbReference type="PANTHER" id="PTHR30461">
    <property type="entry name" value="DNA-INVERTASE FROM LAMBDOID PROPHAGE"/>
    <property type="match status" value="1"/>
</dbReference>
<dbReference type="InterPro" id="IPR006119">
    <property type="entry name" value="Resolv_N"/>
</dbReference>
<evidence type="ECO:0000313" key="7">
    <source>
        <dbReference type="EMBL" id="MDH1056747.1"/>
    </source>
</evidence>
<gene>
    <name evidence="7" type="ORF">N5C05_18565</name>
</gene>
<keyword evidence="2" id="KW-0238">DNA-binding</keyword>
<dbReference type="InterPro" id="IPR036162">
    <property type="entry name" value="Resolvase-like_N_sf"/>
</dbReference>